<dbReference type="RefSeq" id="WP_194740017.1">
    <property type="nucleotide sequence ID" value="NZ_JADKYY010000014.1"/>
</dbReference>
<evidence type="ECO:0000256" key="5">
    <source>
        <dbReference type="HAMAP-Rule" id="MF_00358"/>
    </source>
</evidence>
<gene>
    <name evidence="5" type="primary">rpsU</name>
    <name evidence="8" type="ORF">IC612_09845</name>
</gene>
<accession>A0A930YX76</accession>
<sequence length="65" mass="7553">MLIIPVKDGESIDRALKRYKRKFDKTGVVRSLRSRQQFIKPSVTKRAKVAKASHKQREASREEQA</sequence>
<keyword evidence="2 5" id="KW-0689">Ribosomal protein</keyword>
<dbReference type="GO" id="GO:0003735">
    <property type="term" value="F:structural constituent of ribosome"/>
    <property type="evidence" value="ECO:0007669"/>
    <property type="project" value="InterPro"/>
</dbReference>
<dbReference type="Proteomes" id="UP000694480">
    <property type="component" value="Unassembled WGS sequence"/>
</dbReference>
<feature type="compositionally biased region" description="Basic residues" evidence="7">
    <location>
        <begin position="43"/>
        <end position="54"/>
    </location>
</feature>
<dbReference type="AlphaFoldDB" id="A0A930YX76"/>
<feature type="compositionally biased region" description="Basic and acidic residues" evidence="7">
    <location>
        <begin position="55"/>
        <end position="65"/>
    </location>
</feature>
<keyword evidence="3 5" id="KW-0687">Ribonucleoprotein</keyword>
<evidence type="ECO:0000256" key="3">
    <source>
        <dbReference type="ARBA" id="ARBA00023274"/>
    </source>
</evidence>
<dbReference type="NCBIfam" id="TIGR00030">
    <property type="entry name" value="S21p"/>
    <property type="match status" value="1"/>
</dbReference>
<dbReference type="GO" id="GO:1990904">
    <property type="term" value="C:ribonucleoprotein complex"/>
    <property type="evidence" value="ECO:0007669"/>
    <property type="project" value="UniProtKB-KW"/>
</dbReference>
<evidence type="ECO:0000256" key="4">
    <source>
        <dbReference type="ARBA" id="ARBA00035135"/>
    </source>
</evidence>
<protein>
    <recommendedName>
        <fullName evidence="4 5">Small ribosomal subunit protein bS21</fullName>
    </recommendedName>
</protein>
<evidence type="ECO:0000256" key="7">
    <source>
        <dbReference type="SAM" id="MobiDB-lite"/>
    </source>
</evidence>
<dbReference type="Gene3D" id="1.20.5.1150">
    <property type="entry name" value="Ribosomal protein S8"/>
    <property type="match status" value="1"/>
</dbReference>
<organism evidence="8 9">
    <name type="scientific">Planobacterium oryzisoli</name>
    <dbReference type="NCBI Taxonomy" id="2771435"/>
    <lineage>
        <taxon>Bacteria</taxon>
        <taxon>Pseudomonadati</taxon>
        <taxon>Bacteroidota</taxon>
        <taxon>Flavobacteriia</taxon>
        <taxon>Flavobacteriales</taxon>
        <taxon>Weeksellaceae</taxon>
        <taxon>Chryseobacterium group</taxon>
        <taxon>Chryseobacterium</taxon>
    </lineage>
</organism>
<dbReference type="EMBL" id="JADKYY010000014">
    <property type="protein sequence ID" value="MBF5028094.1"/>
    <property type="molecule type" value="Genomic_DNA"/>
</dbReference>
<proteinExistence type="inferred from homology"/>
<comment type="caution">
    <text evidence="8">The sequence shown here is derived from an EMBL/GenBank/DDBJ whole genome shotgun (WGS) entry which is preliminary data.</text>
</comment>
<dbReference type="GO" id="GO:0006412">
    <property type="term" value="P:translation"/>
    <property type="evidence" value="ECO:0007669"/>
    <property type="project" value="UniProtKB-UniRule"/>
</dbReference>
<dbReference type="GO" id="GO:0005840">
    <property type="term" value="C:ribosome"/>
    <property type="evidence" value="ECO:0007669"/>
    <property type="project" value="UniProtKB-KW"/>
</dbReference>
<dbReference type="InterPro" id="IPR038380">
    <property type="entry name" value="Ribosomal_bS21_sf"/>
</dbReference>
<evidence type="ECO:0000313" key="9">
    <source>
        <dbReference type="Proteomes" id="UP000694480"/>
    </source>
</evidence>
<evidence type="ECO:0000256" key="6">
    <source>
        <dbReference type="RuleBase" id="RU000667"/>
    </source>
</evidence>
<dbReference type="Pfam" id="PF01165">
    <property type="entry name" value="Ribosomal_S21"/>
    <property type="match status" value="1"/>
</dbReference>
<feature type="region of interest" description="Disordered" evidence="7">
    <location>
        <begin position="42"/>
        <end position="65"/>
    </location>
</feature>
<evidence type="ECO:0000256" key="2">
    <source>
        <dbReference type="ARBA" id="ARBA00022980"/>
    </source>
</evidence>
<evidence type="ECO:0000313" key="8">
    <source>
        <dbReference type="EMBL" id="MBF5028094.1"/>
    </source>
</evidence>
<dbReference type="PRINTS" id="PR00976">
    <property type="entry name" value="RIBOSOMALS21"/>
</dbReference>
<name>A0A930YX76_9FLAO</name>
<dbReference type="InterPro" id="IPR001911">
    <property type="entry name" value="Ribosomal_bS21"/>
</dbReference>
<dbReference type="HAMAP" id="MF_00358">
    <property type="entry name" value="Ribosomal_bS21"/>
    <property type="match status" value="1"/>
</dbReference>
<reference evidence="8" key="1">
    <citation type="submission" date="2020-11" db="EMBL/GenBank/DDBJ databases">
        <title>Genome seq and assembly of Planobacterium sp.</title>
        <authorList>
            <person name="Chhetri G."/>
        </authorList>
    </citation>
    <scope>NUCLEOTIDE SEQUENCE</scope>
    <source>
        <strain evidence="8">GCR5</strain>
    </source>
</reference>
<comment type="similarity">
    <text evidence="1 5 6">Belongs to the bacterial ribosomal protein bS21 family.</text>
</comment>
<evidence type="ECO:0000256" key="1">
    <source>
        <dbReference type="ARBA" id="ARBA00006640"/>
    </source>
</evidence>
<keyword evidence="9" id="KW-1185">Reference proteome</keyword>